<evidence type="ECO:0000256" key="6">
    <source>
        <dbReference type="PROSITE-ProRule" id="PRU00169"/>
    </source>
</evidence>
<dbReference type="PROSITE" id="PS50043">
    <property type="entry name" value="HTH_LUXR_2"/>
    <property type="match status" value="1"/>
</dbReference>
<dbReference type="InterPro" id="IPR039420">
    <property type="entry name" value="WalR-like"/>
</dbReference>
<keyword evidence="2" id="KW-0902">Two-component regulatory system</keyword>
<dbReference type="GO" id="GO:0003677">
    <property type="term" value="F:DNA binding"/>
    <property type="evidence" value="ECO:0007669"/>
    <property type="project" value="UniProtKB-KW"/>
</dbReference>
<evidence type="ECO:0000313" key="10">
    <source>
        <dbReference type="Proteomes" id="UP001178354"/>
    </source>
</evidence>
<keyword evidence="5" id="KW-0804">Transcription</keyword>
<dbReference type="PANTHER" id="PTHR43214:SF3">
    <property type="entry name" value="RESPONSE REGULATOR UVRY"/>
    <property type="match status" value="1"/>
</dbReference>
<dbReference type="SUPFAM" id="SSF46894">
    <property type="entry name" value="C-terminal effector domain of the bipartite response regulators"/>
    <property type="match status" value="1"/>
</dbReference>
<feature type="domain" description="HTH luxR-type" evidence="7">
    <location>
        <begin position="143"/>
        <end position="208"/>
    </location>
</feature>
<sequence>MKSVLVVDDHDLIRLGICRMLTEVDGITVTAQASSGEEAIEKVREVQPDIVFMDIRMPGIGGLEATHRILSHYPDTKVIVVSAFNDDVHPVALLKAGASAYITKNANSAEVKTALEKVLSGGVYISPELAQMMAMNGIKPASDNSPLGCLSQRELQIAALITSGNRAKDVAETLNISPKTINTYKYRIYEKLGVTNDVELTLAAVKYGLVDPSEVI</sequence>
<keyword evidence="10" id="KW-1185">Reference proteome</keyword>
<keyword evidence="3" id="KW-0805">Transcription regulation</keyword>
<dbReference type="CDD" id="cd06170">
    <property type="entry name" value="LuxR_C_like"/>
    <property type="match status" value="1"/>
</dbReference>
<feature type="modified residue" description="4-aspartylphosphate" evidence="6">
    <location>
        <position position="54"/>
    </location>
</feature>
<dbReference type="PRINTS" id="PR00038">
    <property type="entry name" value="HTHLUXR"/>
</dbReference>
<dbReference type="GO" id="GO:0006355">
    <property type="term" value="P:regulation of DNA-templated transcription"/>
    <property type="evidence" value="ECO:0007669"/>
    <property type="project" value="InterPro"/>
</dbReference>
<dbReference type="InterPro" id="IPR016032">
    <property type="entry name" value="Sig_transdc_resp-reg_C-effctor"/>
</dbReference>
<accession>A0AAW8B9N6</accession>
<reference evidence="9" key="1">
    <citation type="journal article" date="2010" name="Int. J. Syst. Evol. Microbiol.">
        <title>Porticoccus litoralis gen. nov., sp. nov., a gammaproteobacterium isolated from the Yellow Sea.</title>
        <authorList>
            <person name="Oh H.M."/>
            <person name="Kim H."/>
            <person name="Kim K.M."/>
            <person name="Min G.S."/>
            <person name="Cho J.C."/>
        </authorList>
    </citation>
    <scope>NUCLEOTIDE SEQUENCE</scope>
    <source>
        <strain evidence="9">DSM 25064</strain>
    </source>
</reference>
<dbReference type="InterPro" id="IPR000792">
    <property type="entry name" value="Tscrpt_reg_LuxR_C"/>
</dbReference>
<evidence type="ECO:0000259" key="7">
    <source>
        <dbReference type="PROSITE" id="PS50043"/>
    </source>
</evidence>
<dbReference type="SMART" id="SM00448">
    <property type="entry name" value="REC"/>
    <property type="match status" value="1"/>
</dbReference>
<dbReference type="InterPro" id="IPR058245">
    <property type="entry name" value="NreC/VraR/RcsB-like_REC"/>
</dbReference>
<name>A0AAW8B9N6_9GAMM</name>
<feature type="domain" description="Response regulatory" evidence="8">
    <location>
        <begin position="3"/>
        <end position="119"/>
    </location>
</feature>
<dbReference type="CDD" id="cd17535">
    <property type="entry name" value="REC_NarL-like"/>
    <property type="match status" value="1"/>
</dbReference>
<keyword evidence="4" id="KW-0238">DNA-binding</keyword>
<dbReference type="Proteomes" id="UP001178354">
    <property type="component" value="Unassembled WGS sequence"/>
</dbReference>
<evidence type="ECO:0000256" key="3">
    <source>
        <dbReference type="ARBA" id="ARBA00023015"/>
    </source>
</evidence>
<evidence type="ECO:0000313" key="9">
    <source>
        <dbReference type="EMBL" id="MDP1521143.1"/>
    </source>
</evidence>
<dbReference type="GO" id="GO:0000160">
    <property type="term" value="P:phosphorelay signal transduction system"/>
    <property type="evidence" value="ECO:0007669"/>
    <property type="project" value="UniProtKB-KW"/>
</dbReference>
<dbReference type="PROSITE" id="PS00622">
    <property type="entry name" value="HTH_LUXR_1"/>
    <property type="match status" value="1"/>
</dbReference>
<evidence type="ECO:0000256" key="2">
    <source>
        <dbReference type="ARBA" id="ARBA00023012"/>
    </source>
</evidence>
<reference evidence="9" key="2">
    <citation type="submission" date="2023-08" db="EMBL/GenBank/DDBJ databases">
        <authorList>
            <person name="Luo J."/>
        </authorList>
    </citation>
    <scope>NUCLEOTIDE SEQUENCE</scope>
    <source>
        <strain evidence="9">DSM 25064</strain>
    </source>
</reference>
<dbReference type="PROSITE" id="PS50110">
    <property type="entry name" value="RESPONSE_REGULATORY"/>
    <property type="match status" value="1"/>
</dbReference>
<dbReference type="SMART" id="SM00421">
    <property type="entry name" value="HTH_LUXR"/>
    <property type="match status" value="1"/>
</dbReference>
<evidence type="ECO:0000256" key="1">
    <source>
        <dbReference type="ARBA" id="ARBA00022553"/>
    </source>
</evidence>
<evidence type="ECO:0000259" key="8">
    <source>
        <dbReference type="PROSITE" id="PS50110"/>
    </source>
</evidence>
<dbReference type="InterPro" id="IPR011006">
    <property type="entry name" value="CheY-like_superfamily"/>
</dbReference>
<keyword evidence="1 6" id="KW-0597">Phosphoprotein</keyword>
<dbReference type="PANTHER" id="PTHR43214">
    <property type="entry name" value="TWO-COMPONENT RESPONSE REGULATOR"/>
    <property type="match status" value="1"/>
</dbReference>
<proteinExistence type="predicted"/>
<evidence type="ECO:0000256" key="5">
    <source>
        <dbReference type="ARBA" id="ARBA00023163"/>
    </source>
</evidence>
<dbReference type="Pfam" id="PF00196">
    <property type="entry name" value="GerE"/>
    <property type="match status" value="1"/>
</dbReference>
<dbReference type="Pfam" id="PF00072">
    <property type="entry name" value="Response_reg"/>
    <property type="match status" value="1"/>
</dbReference>
<dbReference type="AlphaFoldDB" id="A0AAW8B9N6"/>
<organism evidence="9 10">
    <name type="scientific">Porticoccus litoralis</name>
    <dbReference type="NCBI Taxonomy" id="434086"/>
    <lineage>
        <taxon>Bacteria</taxon>
        <taxon>Pseudomonadati</taxon>
        <taxon>Pseudomonadota</taxon>
        <taxon>Gammaproteobacteria</taxon>
        <taxon>Cellvibrionales</taxon>
        <taxon>Porticoccaceae</taxon>
        <taxon>Porticoccus</taxon>
    </lineage>
</organism>
<evidence type="ECO:0000256" key="4">
    <source>
        <dbReference type="ARBA" id="ARBA00023125"/>
    </source>
</evidence>
<dbReference type="SUPFAM" id="SSF52172">
    <property type="entry name" value="CheY-like"/>
    <property type="match status" value="1"/>
</dbReference>
<protein>
    <submittedName>
        <fullName evidence="9">Response regulator</fullName>
    </submittedName>
</protein>
<dbReference type="InterPro" id="IPR001789">
    <property type="entry name" value="Sig_transdc_resp-reg_receiver"/>
</dbReference>
<gene>
    <name evidence="9" type="ORF">Q8A57_09205</name>
</gene>
<comment type="caution">
    <text evidence="9">The sequence shown here is derived from an EMBL/GenBank/DDBJ whole genome shotgun (WGS) entry which is preliminary data.</text>
</comment>
<dbReference type="EMBL" id="JAUUUU010000005">
    <property type="protein sequence ID" value="MDP1521143.1"/>
    <property type="molecule type" value="Genomic_DNA"/>
</dbReference>
<dbReference type="Gene3D" id="3.40.50.2300">
    <property type="match status" value="1"/>
</dbReference>